<sequence length="301" mass="32056">MATCGAYTFELEAIIEGSNRGYASVSVTVVEPPTSGRLDVTPSSGFAFHTIFTLLAEGWVTAEPPLQYRFETERGILRTSSLDTVVSSARFPIGFAPPSLRVTVVVTDALESTTSASRKVNVTLSNTTLFLDDVNEALTTGFAKYSLDEVCQVVAATAGILDDDDDDDENKVLETIVSAIADAVEDLVDPELEPLELSIESSLALTESSLDNPSALEVLKVLNGLTSTLASVGLGVSGNTTAVDAIAESLSNLLAKGLFTEEESSYHRRLENSNESRVASDVLLETVDMLARLQHSLESAQ</sequence>
<protein>
    <recommendedName>
        <fullName evidence="6">PKD/REJ-like domain-containing protein</fullName>
    </recommendedName>
</protein>
<dbReference type="GO" id="GO:0005886">
    <property type="term" value="C:plasma membrane"/>
    <property type="evidence" value="ECO:0007669"/>
    <property type="project" value="TreeGrafter"/>
</dbReference>
<evidence type="ECO:0000259" key="6">
    <source>
        <dbReference type="Pfam" id="PF02010"/>
    </source>
</evidence>
<dbReference type="EMBL" id="JAQMWT010000365">
    <property type="protein sequence ID" value="KAJ8602860.1"/>
    <property type="molecule type" value="Genomic_DNA"/>
</dbReference>
<evidence type="ECO:0000256" key="2">
    <source>
        <dbReference type="ARBA" id="ARBA00022692"/>
    </source>
</evidence>
<gene>
    <name evidence="7" type="ORF">CTAYLR_008940</name>
</gene>
<dbReference type="GO" id="GO:0005261">
    <property type="term" value="F:monoatomic cation channel activity"/>
    <property type="evidence" value="ECO:0007669"/>
    <property type="project" value="TreeGrafter"/>
</dbReference>
<comment type="subcellular location">
    <subcellularLocation>
        <location evidence="1">Membrane</location>
    </subcellularLocation>
</comment>
<feature type="domain" description="PKD/REJ-like" evidence="6">
    <location>
        <begin position="7"/>
        <end position="128"/>
    </location>
</feature>
<evidence type="ECO:0000256" key="5">
    <source>
        <dbReference type="ARBA" id="ARBA00023136"/>
    </source>
</evidence>
<accession>A0AAD7XLI7</accession>
<dbReference type="InterPro" id="IPR002859">
    <property type="entry name" value="PKD/REJ-like"/>
</dbReference>
<evidence type="ECO:0000256" key="1">
    <source>
        <dbReference type="ARBA" id="ARBA00004370"/>
    </source>
</evidence>
<keyword evidence="2" id="KW-0812">Transmembrane</keyword>
<dbReference type="PANTHER" id="PTHR46730:SF1">
    <property type="entry name" value="PLAT DOMAIN-CONTAINING PROTEIN"/>
    <property type="match status" value="1"/>
</dbReference>
<keyword evidence="4" id="KW-1133">Transmembrane helix</keyword>
<dbReference type="Proteomes" id="UP001230188">
    <property type="component" value="Unassembled WGS sequence"/>
</dbReference>
<evidence type="ECO:0000313" key="8">
    <source>
        <dbReference type="Proteomes" id="UP001230188"/>
    </source>
</evidence>
<evidence type="ECO:0000313" key="7">
    <source>
        <dbReference type="EMBL" id="KAJ8602860.1"/>
    </source>
</evidence>
<keyword evidence="8" id="KW-1185">Reference proteome</keyword>
<evidence type="ECO:0000256" key="4">
    <source>
        <dbReference type="ARBA" id="ARBA00022989"/>
    </source>
</evidence>
<reference evidence="7" key="1">
    <citation type="submission" date="2023-01" db="EMBL/GenBank/DDBJ databases">
        <title>Metagenome sequencing of chrysophaentin producing Chrysophaeum taylorii.</title>
        <authorList>
            <person name="Davison J."/>
            <person name="Bewley C."/>
        </authorList>
    </citation>
    <scope>NUCLEOTIDE SEQUENCE</scope>
    <source>
        <strain evidence="7">NIES-1699</strain>
    </source>
</reference>
<comment type="caution">
    <text evidence="7">The sequence shown here is derived from an EMBL/GenBank/DDBJ whole genome shotgun (WGS) entry which is preliminary data.</text>
</comment>
<dbReference type="Pfam" id="PF02010">
    <property type="entry name" value="REJ"/>
    <property type="match status" value="1"/>
</dbReference>
<keyword evidence="5" id="KW-0472">Membrane</keyword>
<keyword evidence="3" id="KW-0677">Repeat</keyword>
<organism evidence="7 8">
    <name type="scientific">Chrysophaeum taylorii</name>
    <dbReference type="NCBI Taxonomy" id="2483200"/>
    <lineage>
        <taxon>Eukaryota</taxon>
        <taxon>Sar</taxon>
        <taxon>Stramenopiles</taxon>
        <taxon>Ochrophyta</taxon>
        <taxon>Pelagophyceae</taxon>
        <taxon>Pelagomonadales</taxon>
        <taxon>Pelagomonadaceae</taxon>
        <taxon>Chrysophaeum</taxon>
    </lineage>
</organism>
<dbReference type="GO" id="GO:0006816">
    <property type="term" value="P:calcium ion transport"/>
    <property type="evidence" value="ECO:0007669"/>
    <property type="project" value="TreeGrafter"/>
</dbReference>
<dbReference type="AlphaFoldDB" id="A0AAD7XLI7"/>
<dbReference type="PANTHER" id="PTHR46730">
    <property type="entry name" value="POLYCYSTIN-1"/>
    <property type="match status" value="1"/>
</dbReference>
<proteinExistence type="predicted"/>
<name>A0AAD7XLI7_9STRA</name>
<evidence type="ECO:0000256" key="3">
    <source>
        <dbReference type="ARBA" id="ARBA00022737"/>
    </source>
</evidence>